<keyword evidence="7" id="KW-0508">mRNA splicing</keyword>
<comment type="subcellular location">
    <subcellularLocation>
        <location evidence="1">Nucleus</location>
    </subcellularLocation>
</comment>
<dbReference type="InterPro" id="IPR019339">
    <property type="entry name" value="CIR_N_dom"/>
</dbReference>
<evidence type="ECO:0000256" key="7">
    <source>
        <dbReference type="ARBA" id="ARBA00023187"/>
    </source>
</evidence>
<dbReference type="OrthoDB" id="21123at2759"/>
<dbReference type="PANTHER" id="PTHR16196:SF0">
    <property type="entry name" value="PRE-MRNA-SPLICING FACTOR CWC25 HOMOLOG"/>
    <property type="match status" value="1"/>
</dbReference>
<dbReference type="GO" id="GO:0000974">
    <property type="term" value="C:Prp19 complex"/>
    <property type="evidence" value="ECO:0007669"/>
    <property type="project" value="EnsemblFungi"/>
</dbReference>
<dbReference type="AlphaFoldDB" id="G8BQ04"/>
<evidence type="ECO:0000256" key="8">
    <source>
        <dbReference type="ARBA" id="ARBA00023242"/>
    </source>
</evidence>
<feature type="coiled-coil region" evidence="9">
    <location>
        <begin position="25"/>
        <end position="52"/>
    </location>
</feature>
<gene>
    <name evidence="12" type="primary">TPHA0B04150</name>
    <name evidence="12" type="ordered locus">TPHA_0B04150</name>
</gene>
<sequence length="148" mass="17208">MGSGDLNLLKSWNPKLVKNREKVWVKEKELINEELKLKERQLELQKEKELDELVGAKTRALDWMYNDPLASSQTQNNDYLLGKKKLDASVVKKDSSTEELKKDPTTNLVSQRQKFDYSLDDPMSAINKAKRKQIKKKNGKKQPKVHKQ</sequence>
<evidence type="ECO:0000256" key="1">
    <source>
        <dbReference type="ARBA" id="ARBA00004123"/>
    </source>
</evidence>
<feature type="compositionally biased region" description="Basic and acidic residues" evidence="10">
    <location>
        <begin position="89"/>
        <end position="104"/>
    </location>
</feature>
<evidence type="ECO:0000313" key="13">
    <source>
        <dbReference type="Proteomes" id="UP000005666"/>
    </source>
</evidence>
<keyword evidence="13" id="KW-1185">Reference proteome</keyword>
<evidence type="ECO:0000256" key="4">
    <source>
        <dbReference type="ARBA" id="ARBA00022664"/>
    </source>
</evidence>
<evidence type="ECO:0000313" key="12">
    <source>
        <dbReference type="EMBL" id="CCE62085.1"/>
    </source>
</evidence>
<keyword evidence="6 9" id="KW-0175">Coiled coil</keyword>
<dbReference type="GO" id="GO:0005684">
    <property type="term" value="C:U2-type spliceosomal complex"/>
    <property type="evidence" value="ECO:0007669"/>
    <property type="project" value="EnsemblFungi"/>
</dbReference>
<dbReference type="SMART" id="SM01083">
    <property type="entry name" value="Cir_N"/>
    <property type="match status" value="1"/>
</dbReference>
<evidence type="ECO:0000256" key="10">
    <source>
        <dbReference type="SAM" id="MobiDB-lite"/>
    </source>
</evidence>
<organism evidence="12 13">
    <name type="scientific">Tetrapisispora phaffii (strain ATCC 24235 / CBS 4417 / NBRC 1672 / NRRL Y-8282 / UCD 70-5)</name>
    <name type="common">Yeast</name>
    <name type="synonym">Fabospora phaffii</name>
    <dbReference type="NCBI Taxonomy" id="1071381"/>
    <lineage>
        <taxon>Eukaryota</taxon>
        <taxon>Fungi</taxon>
        <taxon>Dikarya</taxon>
        <taxon>Ascomycota</taxon>
        <taxon>Saccharomycotina</taxon>
        <taxon>Saccharomycetes</taxon>
        <taxon>Saccharomycetales</taxon>
        <taxon>Saccharomycetaceae</taxon>
        <taxon>Tetrapisispora</taxon>
    </lineage>
</organism>
<feature type="region of interest" description="Disordered" evidence="10">
    <location>
        <begin position="89"/>
        <end position="148"/>
    </location>
</feature>
<evidence type="ECO:0000256" key="3">
    <source>
        <dbReference type="ARBA" id="ARBA00020646"/>
    </source>
</evidence>
<dbReference type="Pfam" id="PF12542">
    <property type="entry name" value="CWC25"/>
    <property type="match status" value="1"/>
</dbReference>
<protein>
    <recommendedName>
        <fullName evidence="3">Pre-mRNA-splicing factor CWC25</fullName>
    </recommendedName>
</protein>
<name>G8BQ04_TETPH</name>
<dbReference type="Proteomes" id="UP000005666">
    <property type="component" value="Chromosome 2"/>
</dbReference>
<comment type="similarity">
    <text evidence="2">Belongs to the CWC25 family.</text>
</comment>
<dbReference type="eggNOG" id="KOG3869">
    <property type="taxonomic scope" value="Eukaryota"/>
</dbReference>
<evidence type="ECO:0000256" key="2">
    <source>
        <dbReference type="ARBA" id="ARBA00006695"/>
    </source>
</evidence>
<dbReference type="HOGENOM" id="CLU_025093_3_1_1"/>
<dbReference type="Pfam" id="PF10197">
    <property type="entry name" value="Cir_N"/>
    <property type="match status" value="1"/>
</dbReference>
<dbReference type="EMBL" id="HE612857">
    <property type="protein sequence ID" value="CCE62085.1"/>
    <property type="molecule type" value="Genomic_DNA"/>
</dbReference>
<accession>G8BQ04</accession>
<dbReference type="GeneID" id="11534961"/>
<dbReference type="STRING" id="1071381.G8BQ04"/>
<dbReference type="RefSeq" id="XP_003684519.1">
    <property type="nucleotide sequence ID" value="XM_003684471.1"/>
</dbReference>
<reference evidence="12 13" key="1">
    <citation type="journal article" date="2011" name="Proc. Natl. Acad. Sci. U.S.A.">
        <title>Evolutionary erosion of yeast sex chromosomes by mating-type switching accidents.</title>
        <authorList>
            <person name="Gordon J.L."/>
            <person name="Armisen D."/>
            <person name="Proux-Wera E."/>
            <person name="Oheigeartaigh S.S."/>
            <person name="Byrne K.P."/>
            <person name="Wolfe K.H."/>
        </authorList>
    </citation>
    <scope>NUCLEOTIDE SEQUENCE [LARGE SCALE GENOMIC DNA]</scope>
    <source>
        <strain evidence="13">ATCC 24235 / CBS 4417 / NBRC 1672 / NRRL Y-8282 / UCD 70-5</strain>
    </source>
</reference>
<proteinExistence type="inferred from homology"/>
<evidence type="ECO:0000256" key="9">
    <source>
        <dbReference type="SAM" id="Coils"/>
    </source>
</evidence>
<dbReference type="GO" id="GO:0000384">
    <property type="term" value="F:first spliceosomal transesterification activity"/>
    <property type="evidence" value="ECO:0007669"/>
    <property type="project" value="EnsemblFungi"/>
</dbReference>
<feature type="compositionally biased region" description="Basic residues" evidence="10">
    <location>
        <begin position="128"/>
        <end position="148"/>
    </location>
</feature>
<dbReference type="InterPro" id="IPR022209">
    <property type="entry name" value="CWC25"/>
</dbReference>
<dbReference type="GO" id="GO:0000398">
    <property type="term" value="P:mRNA splicing, via spliceosome"/>
    <property type="evidence" value="ECO:0007669"/>
    <property type="project" value="EnsemblFungi"/>
</dbReference>
<evidence type="ECO:0000256" key="5">
    <source>
        <dbReference type="ARBA" id="ARBA00022728"/>
    </source>
</evidence>
<keyword evidence="4" id="KW-0507">mRNA processing</keyword>
<dbReference type="InterPro" id="IPR051376">
    <property type="entry name" value="CWC25_splicing_factor"/>
</dbReference>
<dbReference type="PANTHER" id="PTHR16196">
    <property type="entry name" value="CELL CYCLE CONTROL PROTEIN CWF25"/>
    <property type="match status" value="1"/>
</dbReference>
<dbReference type="OMA" id="PMSAINK"/>
<evidence type="ECO:0000259" key="11">
    <source>
        <dbReference type="SMART" id="SM01083"/>
    </source>
</evidence>
<keyword evidence="5" id="KW-0747">Spliceosome</keyword>
<feature type="domain" description="CBF1-interacting co-repressor CIR N-terminal" evidence="11">
    <location>
        <begin position="11"/>
        <end position="47"/>
    </location>
</feature>
<evidence type="ECO:0000256" key="6">
    <source>
        <dbReference type="ARBA" id="ARBA00023054"/>
    </source>
</evidence>
<dbReference type="KEGG" id="tpf:TPHA_0B04150"/>
<keyword evidence="8" id="KW-0539">Nucleus</keyword>